<gene>
    <name evidence="1" type="ORF">CLV40_1257</name>
</gene>
<name>A0A2S6GEM9_9PSEU</name>
<sequence length="63" mass="7371">MWLPRSPDPDEWHVVHLDRDLASGYTITEHTITTALLEVMSSKDKRNILGWDLAGEERFFEPF</sequence>
<evidence type="ECO:0000313" key="1">
    <source>
        <dbReference type="EMBL" id="PPK63672.1"/>
    </source>
</evidence>
<dbReference type="Proteomes" id="UP000239203">
    <property type="component" value="Unassembled WGS sequence"/>
</dbReference>
<proteinExistence type="predicted"/>
<dbReference type="AlphaFoldDB" id="A0A2S6GEM9"/>
<dbReference type="EMBL" id="PTIX01000025">
    <property type="protein sequence ID" value="PPK63672.1"/>
    <property type="molecule type" value="Genomic_DNA"/>
</dbReference>
<comment type="caution">
    <text evidence="1">The sequence shown here is derived from an EMBL/GenBank/DDBJ whole genome shotgun (WGS) entry which is preliminary data.</text>
</comment>
<keyword evidence="2" id="KW-1185">Reference proteome</keyword>
<accession>A0A2S6GEM9</accession>
<protein>
    <submittedName>
        <fullName evidence="1">Uncharacterized protein</fullName>
    </submittedName>
</protein>
<organism evidence="1 2">
    <name type="scientific">Actinokineospora auranticolor</name>
    <dbReference type="NCBI Taxonomy" id="155976"/>
    <lineage>
        <taxon>Bacteria</taxon>
        <taxon>Bacillati</taxon>
        <taxon>Actinomycetota</taxon>
        <taxon>Actinomycetes</taxon>
        <taxon>Pseudonocardiales</taxon>
        <taxon>Pseudonocardiaceae</taxon>
        <taxon>Actinokineospora</taxon>
    </lineage>
</organism>
<evidence type="ECO:0000313" key="2">
    <source>
        <dbReference type="Proteomes" id="UP000239203"/>
    </source>
</evidence>
<reference evidence="1 2" key="1">
    <citation type="submission" date="2018-02" db="EMBL/GenBank/DDBJ databases">
        <title>Genomic Encyclopedia of Archaeal and Bacterial Type Strains, Phase II (KMG-II): from individual species to whole genera.</title>
        <authorList>
            <person name="Goeker M."/>
        </authorList>
    </citation>
    <scope>NUCLEOTIDE SEQUENCE [LARGE SCALE GENOMIC DNA]</scope>
    <source>
        <strain evidence="1 2">YU 961-1</strain>
    </source>
</reference>